<feature type="region of interest" description="Disordered" evidence="5">
    <location>
        <begin position="393"/>
        <end position="418"/>
    </location>
</feature>
<gene>
    <name evidence="8" type="ORF">Sspor_27690</name>
</gene>
<protein>
    <submittedName>
        <fullName evidence="8">MFS transporter</fullName>
    </submittedName>
</protein>
<feature type="transmembrane region" description="Helical" evidence="6">
    <location>
        <begin position="302"/>
        <end position="325"/>
    </location>
</feature>
<dbReference type="EMBL" id="BNED01000005">
    <property type="protein sequence ID" value="GHI77208.1"/>
    <property type="molecule type" value="Genomic_DNA"/>
</dbReference>
<reference evidence="9" key="1">
    <citation type="submission" date="2023-07" db="EMBL/GenBank/DDBJ databases">
        <title>Whole genome shotgun sequence of Streptomyces spororaveus NBRC 15456.</title>
        <authorList>
            <person name="Komaki H."/>
            <person name="Tamura T."/>
        </authorList>
    </citation>
    <scope>NUCLEOTIDE SEQUENCE [LARGE SCALE GENOMIC DNA]</scope>
    <source>
        <strain evidence="9">NBRC 15456</strain>
    </source>
</reference>
<sequence length="418" mass="42966">MPSPYRAIFATPGTKGFTAAGLLGRMPLSMVGIGVLTMITELGGSYGLAGALTGTIALSAAAVGPQVSRLVDQYGQRRVLRPATLVAAAAVTGLLIAAANGWPSWTLFPFAVVAGCVPSVGSMVRARWTALFRDTPQLHTAYSFESIVDELCFIVGPPLAATLSAGWFPEAGPVVALAFLVTGVWWLTALTATEPEPHPHHEHTDRSSALRSPGLQVLVATFVATGAIFGSVDVATLAFAEEHGSKSLGGVFLAVWAFGSCLAGIVFGLLHFKGKAEPRWILGISAMAVSMIPLLLAGNLPFLAVALFVSGLAIAPTMITTMALIEAHVPHAKLTEGMTWISTGLAVGIALGSSVAGWVVDSAGARTGYVVSISAGVAAAAVAFAGYRRLTRPAQGEEPATDGDGDSRAAQHGTDRVA</sequence>
<evidence type="ECO:0000256" key="6">
    <source>
        <dbReference type="SAM" id="Phobius"/>
    </source>
</evidence>
<organism evidence="8 9">
    <name type="scientific">Streptomyces spororaveus</name>
    <dbReference type="NCBI Taxonomy" id="284039"/>
    <lineage>
        <taxon>Bacteria</taxon>
        <taxon>Bacillati</taxon>
        <taxon>Actinomycetota</taxon>
        <taxon>Actinomycetes</taxon>
        <taxon>Kitasatosporales</taxon>
        <taxon>Streptomycetaceae</taxon>
        <taxon>Streptomyces</taxon>
    </lineage>
</organism>
<feature type="transmembrane region" description="Helical" evidence="6">
    <location>
        <begin position="366"/>
        <end position="387"/>
    </location>
</feature>
<feature type="transmembrane region" description="Helical" evidence="6">
    <location>
        <begin position="79"/>
        <end position="99"/>
    </location>
</feature>
<evidence type="ECO:0000259" key="7">
    <source>
        <dbReference type="PROSITE" id="PS50850"/>
    </source>
</evidence>
<feature type="transmembrane region" description="Helical" evidence="6">
    <location>
        <begin position="251"/>
        <end position="272"/>
    </location>
</feature>
<keyword evidence="3 6" id="KW-1133">Transmembrane helix</keyword>
<dbReference type="PANTHER" id="PTHR23542:SF1">
    <property type="entry name" value="MAJOR FACILITATOR SUPERFAMILY (MFS) PROFILE DOMAIN-CONTAINING PROTEIN"/>
    <property type="match status" value="1"/>
</dbReference>
<dbReference type="PROSITE" id="PS50850">
    <property type="entry name" value="MFS"/>
    <property type="match status" value="1"/>
</dbReference>
<feature type="compositionally biased region" description="Basic and acidic residues" evidence="5">
    <location>
        <begin position="405"/>
        <end position="418"/>
    </location>
</feature>
<comment type="caution">
    <text evidence="8">The sequence shown here is derived from an EMBL/GenBank/DDBJ whole genome shotgun (WGS) entry which is preliminary data.</text>
</comment>
<feature type="transmembrane region" description="Helical" evidence="6">
    <location>
        <begin position="214"/>
        <end position="239"/>
    </location>
</feature>
<dbReference type="InterPro" id="IPR011701">
    <property type="entry name" value="MFS"/>
</dbReference>
<dbReference type="InterPro" id="IPR020846">
    <property type="entry name" value="MFS_dom"/>
</dbReference>
<feature type="transmembrane region" description="Helical" evidence="6">
    <location>
        <begin position="279"/>
        <end position="296"/>
    </location>
</feature>
<dbReference type="Proteomes" id="UP000608522">
    <property type="component" value="Unassembled WGS sequence"/>
</dbReference>
<dbReference type="Gene3D" id="1.20.1250.20">
    <property type="entry name" value="MFS general substrate transporter like domains"/>
    <property type="match status" value="2"/>
</dbReference>
<proteinExistence type="predicted"/>
<evidence type="ECO:0000256" key="2">
    <source>
        <dbReference type="ARBA" id="ARBA00022692"/>
    </source>
</evidence>
<name>A0ABQ3T9X3_9ACTN</name>
<dbReference type="Pfam" id="PF07690">
    <property type="entry name" value="MFS_1"/>
    <property type="match status" value="1"/>
</dbReference>
<keyword evidence="2 6" id="KW-0812">Transmembrane</keyword>
<feature type="transmembrane region" description="Helical" evidence="6">
    <location>
        <begin position="105"/>
        <end position="126"/>
    </location>
</feature>
<evidence type="ECO:0000256" key="3">
    <source>
        <dbReference type="ARBA" id="ARBA00022989"/>
    </source>
</evidence>
<feature type="transmembrane region" description="Helical" evidence="6">
    <location>
        <begin position="20"/>
        <end position="40"/>
    </location>
</feature>
<evidence type="ECO:0000256" key="4">
    <source>
        <dbReference type="ARBA" id="ARBA00023136"/>
    </source>
</evidence>
<accession>A0ABQ3T9X3</accession>
<feature type="domain" description="Major facilitator superfamily (MFS) profile" evidence="7">
    <location>
        <begin position="214"/>
        <end position="418"/>
    </location>
</feature>
<dbReference type="RefSeq" id="WP_202199301.1">
    <property type="nucleotide sequence ID" value="NZ_BAAATO010000005.1"/>
</dbReference>
<dbReference type="InterPro" id="IPR036259">
    <property type="entry name" value="MFS_trans_sf"/>
</dbReference>
<evidence type="ECO:0000256" key="1">
    <source>
        <dbReference type="ARBA" id="ARBA00004651"/>
    </source>
</evidence>
<keyword evidence="9" id="KW-1185">Reference proteome</keyword>
<keyword evidence="4 6" id="KW-0472">Membrane</keyword>
<comment type="subcellular location">
    <subcellularLocation>
        <location evidence="1">Cell membrane</location>
        <topology evidence="1">Multi-pass membrane protein</topology>
    </subcellularLocation>
</comment>
<evidence type="ECO:0000313" key="8">
    <source>
        <dbReference type="EMBL" id="GHI77208.1"/>
    </source>
</evidence>
<evidence type="ECO:0000256" key="5">
    <source>
        <dbReference type="SAM" id="MobiDB-lite"/>
    </source>
</evidence>
<feature type="transmembrane region" description="Helical" evidence="6">
    <location>
        <begin position="46"/>
        <end position="67"/>
    </location>
</feature>
<feature type="transmembrane region" description="Helical" evidence="6">
    <location>
        <begin position="337"/>
        <end position="360"/>
    </location>
</feature>
<dbReference type="PANTHER" id="PTHR23542">
    <property type="match status" value="1"/>
</dbReference>
<dbReference type="SUPFAM" id="SSF103473">
    <property type="entry name" value="MFS general substrate transporter"/>
    <property type="match status" value="1"/>
</dbReference>
<evidence type="ECO:0000313" key="9">
    <source>
        <dbReference type="Proteomes" id="UP000608522"/>
    </source>
</evidence>